<dbReference type="EMBL" id="BAABKK010000004">
    <property type="protein sequence ID" value="GAA5189770.1"/>
    <property type="molecule type" value="Genomic_DNA"/>
</dbReference>
<proteinExistence type="predicted"/>
<name>A0ABP9S2J9_9MICC</name>
<reference evidence="2" key="1">
    <citation type="journal article" date="2019" name="Int. J. Syst. Evol. Microbiol.">
        <title>The Global Catalogue of Microorganisms (GCM) 10K type strain sequencing project: providing services to taxonomists for standard genome sequencing and annotation.</title>
        <authorList>
            <consortium name="The Broad Institute Genomics Platform"/>
            <consortium name="The Broad Institute Genome Sequencing Center for Infectious Disease"/>
            <person name="Wu L."/>
            <person name="Ma J."/>
        </authorList>
    </citation>
    <scope>NUCLEOTIDE SEQUENCE [LARGE SCALE GENOMIC DNA]</scope>
    <source>
        <strain evidence="2">JCM 18514</strain>
    </source>
</reference>
<comment type="caution">
    <text evidence="1">The sequence shown here is derived from an EMBL/GenBank/DDBJ whole genome shotgun (WGS) entry which is preliminary data.</text>
</comment>
<protein>
    <submittedName>
        <fullName evidence="1">Uncharacterized protein</fullName>
    </submittedName>
</protein>
<evidence type="ECO:0000313" key="2">
    <source>
        <dbReference type="Proteomes" id="UP001500200"/>
    </source>
</evidence>
<dbReference type="Proteomes" id="UP001500200">
    <property type="component" value="Unassembled WGS sequence"/>
</dbReference>
<accession>A0ABP9S2J9</accession>
<organism evidence="1 2">
    <name type="scientific">Arthrobacter gyeryongensis</name>
    <dbReference type="NCBI Taxonomy" id="1650592"/>
    <lineage>
        <taxon>Bacteria</taxon>
        <taxon>Bacillati</taxon>
        <taxon>Actinomycetota</taxon>
        <taxon>Actinomycetes</taxon>
        <taxon>Micrococcales</taxon>
        <taxon>Micrococcaceae</taxon>
        <taxon>Arthrobacter</taxon>
    </lineage>
</organism>
<evidence type="ECO:0000313" key="1">
    <source>
        <dbReference type="EMBL" id="GAA5189770.1"/>
    </source>
</evidence>
<keyword evidence="2" id="KW-1185">Reference proteome</keyword>
<sequence length="60" mass="6639">MARFRFYPFQVGPLFAIFTFGPSILKAFGISEGNLSNLDSVIIDLVFLADCIPALKLIET</sequence>
<dbReference type="RefSeq" id="WP_345447771.1">
    <property type="nucleotide sequence ID" value="NZ_BAABKK010000004.1"/>
</dbReference>
<gene>
    <name evidence="1" type="ORF">GCM10023346_05230</name>
</gene>